<dbReference type="PANTHER" id="PTHR43201:SF5">
    <property type="entry name" value="MEDIUM-CHAIN ACYL-COA LIGASE ACSF2, MITOCHONDRIAL"/>
    <property type="match status" value="1"/>
</dbReference>
<proteinExistence type="inferred from homology"/>
<dbReference type="InterPro" id="IPR045851">
    <property type="entry name" value="AMP-bd_C_sf"/>
</dbReference>
<dbReference type="PANTHER" id="PTHR43201">
    <property type="entry name" value="ACYL-COA SYNTHETASE"/>
    <property type="match status" value="1"/>
</dbReference>
<dbReference type="SUPFAM" id="SSF56801">
    <property type="entry name" value="Acetyl-CoA synthetase-like"/>
    <property type="match status" value="1"/>
</dbReference>
<dbReference type="Gene3D" id="3.40.50.12780">
    <property type="entry name" value="N-terminal domain of ligase-like"/>
    <property type="match status" value="1"/>
</dbReference>
<evidence type="ECO:0000259" key="4">
    <source>
        <dbReference type="Pfam" id="PF13193"/>
    </source>
</evidence>
<dbReference type="PROSITE" id="PS00455">
    <property type="entry name" value="AMP_BINDING"/>
    <property type="match status" value="1"/>
</dbReference>
<dbReference type="CDD" id="cd04433">
    <property type="entry name" value="AFD_class_I"/>
    <property type="match status" value="1"/>
</dbReference>
<protein>
    <submittedName>
        <fullName evidence="5">Acyl--CoA ligase</fullName>
    </submittedName>
</protein>
<accession>A0ABS7AAV6</accession>
<dbReference type="Pfam" id="PF13193">
    <property type="entry name" value="AMP-binding_C"/>
    <property type="match status" value="1"/>
</dbReference>
<evidence type="ECO:0000256" key="1">
    <source>
        <dbReference type="ARBA" id="ARBA00006432"/>
    </source>
</evidence>
<sequence length="554" mass="58948">MTNAILTTLSPERLREGYASGFWREETLYARAVAQAQRAPDAIAIRDRRRAIGWAALVAATDALAADLREAGLRPGNRVAVWLPSRIETLVALLACSRDRYVCCPSLHRDHTVGEVVELCARMRAAALIAEEGYGADAHRHDIFAAASAVGSLRRIHRLPKLDDDAEGAWAGSVLAKGPAVVPMSAPDGVLYLAFTSGTTGAPKGVMHSDNTVLANARAIIADWSLGPQDVICTLSPLSHNLGFGCMVMACEAGCELVLPDLPRGASLLDRVIATGTTFLVGVPTHAIDLLAEIRKRGEARVGALRGFRISGAAAPRAVVAELLAHGVTPQSGYGMTEACSTHYTLPADSPELITGSSGRCAPGYEVRVFAREDADRELPAGEVGQIAGRGTSLMLGYYDDQASTEDSFNRAGWFMTGDLGWVDEQGYIRITGRKKDVIIRGGHNIFPTKIETLAMQHPAVLRAAALPVPDDRLGEKVCLAVMFRPGTSAEAEEILLHLDAAGLSKYDMPEFFIVTPEIPLTASGKILKRAVATQLEAGALTPVPVRLPAAARG</sequence>
<organism evidence="5 6">
    <name type="scientific">Roseomonas alba</name>
    <dbReference type="NCBI Taxonomy" id="2846776"/>
    <lineage>
        <taxon>Bacteria</taxon>
        <taxon>Pseudomonadati</taxon>
        <taxon>Pseudomonadota</taxon>
        <taxon>Alphaproteobacteria</taxon>
        <taxon>Acetobacterales</taxon>
        <taxon>Roseomonadaceae</taxon>
        <taxon>Roseomonas</taxon>
    </lineage>
</organism>
<keyword evidence="6" id="KW-1185">Reference proteome</keyword>
<feature type="domain" description="AMP-binding enzyme C-terminal" evidence="4">
    <location>
        <begin position="450"/>
        <end position="526"/>
    </location>
</feature>
<dbReference type="InterPro" id="IPR042099">
    <property type="entry name" value="ANL_N_sf"/>
</dbReference>
<comment type="similarity">
    <text evidence="1">Belongs to the ATP-dependent AMP-binding enzyme family.</text>
</comment>
<dbReference type="Pfam" id="PF00501">
    <property type="entry name" value="AMP-binding"/>
    <property type="match status" value="1"/>
</dbReference>
<dbReference type="RefSeq" id="WP_219764016.1">
    <property type="nucleotide sequence ID" value="NZ_JAHYBZ010000005.1"/>
</dbReference>
<evidence type="ECO:0000259" key="3">
    <source>
        <dbReference type="Pfam" id="PF00501"/>
    </source>
</evidence>
<evidence type="ECO:0000313" key="5">
    <source>
        <dbReference type="EMBL" id="MBW6399412.1"/>
    </source>
</evidence>
<reference evidence="5 6" key="1">
    <citation type="submission" date="2021-07" db="EMBL/GenBank/DDBJ databases">
        <authorList>
            <person name="So Y."/>
        </authorList>
    </citation>
    <scope>NUCLEOTIDE SEQUENCE [LARGE SCALE GENOMIC DNA]</scope>
    <source>
        <strain evidence="5 6">HJA6</strain>
    </source>
</reference>
<dbReference type="InterPro" id="IPR020845">
    <property type="entry name" value="AMP-binding_CS"/>
</dbReference>
<comment type="caution">
    <text evidence="5">The sequence shown here is derived from an EMBL/GenBank/DDBJ whole genome shotgun (WGS) entry which is preliminary data.</text>
</comment>
<name>A0ABS7AAV6_9PROT</name>
<evidence type="ECO:0000256" key="2">
    <source>
        <dbReference type="ARBA" id="ARBA00022598"/>
    </source>
</evidence>
<dbReference type="GO" id="GO:0016874">
    <property type="term" value="F:ligase activity"/>
    <property type="evidence" value="ECO:0007669"/>
    <property type="project" value="UniProtKB-KW"/>
</dbReference>
<feature type="domain" description="AMP-dependent synthetase/ligase" evidence="3">
    <location>
        <begin position="34"/>
        <end position="399"/>
    </location>
</feature>
<dbReference type="EMBL" id="JAHYBZ010000005">
    <property type="protein sequence ID" value="MBW6399412.1"/>
    <property type="molecule type" value="Genomic_DNA"/>
</dbReference>
<dbReference type="Proteomes" id="UP001196565">
    <property type="component" value="Unassembled WGS sequence"/>
</dbReference>
<gene>
    <name evidence="5" type="ORF">KPL78_16260</name>
</gene>
<keyword evidence="2 5" id="KW-0436">Ligase</keyword>
<evidence type="ECO:0000313" key="6">
    <source>
        <dbReference type="Proteomes" id="UP001196565"/>
    </source>
</evidence>
<dbReference type="Gene3D" id="3.30.300.30">
    <property type="match status" value="1"/>
</dbReference>
<dbReference type="InterPro" id="IPR000873">
    <property type="entry name" value="AMP-dep_synth/lig_dom"/>
</dbReference>
<dbReference type="InterPro" id="IPR025110">
    <property type="entry name" value="AMP-bd_C"/>
</dbReference>